<keyword evidence="1" id="KW-1133">Transmembrane helix</keyword>
<evidence type="ECO:0000313" key="2">
    <source>
        <dbReference type="EMBL" id="QUE54872.1"/>
    </source>
</evidence>
<accession>A0ABX7YN73</accession>
<keyword evidence="3" id="KW-1185">Reference proteome</keyword>
<evidence type="ECO:0008006" key="4">
    <source>
        <dbReference type="Google" id="ProtNLM"/>
    </source>
</evidence>
<evidence type="ECO:0000313" key="3">
    <source>
        <dbReference type="Proteomes" id="UP000677616"/>
    </source>
</evidence>
<gene>
    <name evidence="2" type="ORF">INT76_03020</name>
</gene>
<reference evidence="2 3" key="1">
    <citation type="submission" date="2021-04" db="EMBL/GenBank/DDBJ databases">
        <title>Complete genome sequence of a novel Streptococcus species.</title>
        <authorList>
            <person name="Teng J.L.L."/>
        </authorList>
    </citation>
    <scope>NUCLEOTIDE SEQUENCE [LARGE SCALE GENOMIC DNA]</scope>
    <source>
        <strain evidence="2 3">HKU75</strain>
    </source>
</reference>
<feature type="transmembrane region" description="Helical" evidence="1">
    <location>
        <begin position="227"/>
        <end position="250"/>
    </location>
</feature>
<dbReference type="Proteomes" id="UP000677616">
    <property type="component" value="Chromosome"/>
</dbReference>
<feature type="transmembrane region" description="Helical" evidence="1">
    <location>
        <begin position="262"/>
        <end position="280"/>
    </location>
</feature>
<feature type="transmembrane region" description="Helical" evidence="1">
    <location>
        <begin position="181"/>
        <end position="207"/>
    </location>
</feature>
<keyword evidence="1" id="KW-0472">Membrane</keyword>
<dbReference type="RefSeq" id="WP_212572038.1">
    <property type="nucleotide sequence ID" value="NZ_CP073084.1"/>
</dbReference>
<name>A0ABX7YN73_9STRE</name>
<organism evidence="2 3">
    <name type="scientific">Streptococcus oriscaviae</name>
    <dbReference type="NCBI Taxonomy" id="2781599"/>
    <lineage>
        <taxon>Bacteria</taxon>
        <taxon>Bacillati</taxon>
        <taxon>Bacillota</taxon>
        <taxon>Bacilli</taxon>
        <taxon>Lactobacillales</taxon>
        <taxon>Streptococcaceae</taxon>
        <taxon>Streptococcus</taxon>
    </lineage>
</organism>
<proteinExistence type="predicted"/>
<evidence type="ECO:0000256" key="1">
    <source>
        <dbReference type="SAM" id="Phobius"/>
    </source>
</evidence>
<feature type="transmembrane region" description="Helical" evidence="1">
    <location>
        <begin position="12"/>
        <end position="31"/>
    </location>
</feature>
<dbReference type="EMBL" id="CP073084">
    <property type="protein sequence ID" value="QUE54872.1"/>
    <property type="molecule type" value="Genomic_DNA"/>
</dbReference>
<protein>
    <recommendedName>
        <fullName evidence="4">ABC transporter permease</fullName>
    </recommendedName>
</protein>
<sequence length="290" mass="33751">MRSIYRLVLKKRWFLFLGLVLVTFLMNLFLWNETSQLIRSWSRQDIIRKEVEKGSLSLVYDVELAADGAVLEEFTDQEKKELYQLLSTTFTQKENGAKIYLNVLEYENGGQLQLVTERVLYSLFLSEDHLSYAFEEFLVRDMDSQSQQEFLSAAHQAGFAFKIISYKDIYQAYISYYLSNFWFGLVACFVFLGISFLFILILLRASLKICQEELRTLRILGWGKKKLSISLFRLLAAPIVIGLLLFLIFIHLLPFGAIWQDYLYLCLLNSGLAAIVYKWCQTYTKGVLDA</sequence>
<keyword evidence="1" id="KW-0812">Transmembrane</keyword>